<reference evidence="2" key="1">
    <citation type="journal article" date="2022" name="Int. J. Mol. Sci.">
        <title>Draft Genome of Tanacetum Coccineum: Genomic Comparison of Closely Related Tanacetum-Family Plants.</title>
        <authorList>
            <person name="Yamashiro T."/>
            <person name="Shiraishi A."/>
            <person name="Nakayama K."/>
            <person name="Satake H."/>
        </authorList>
    </citation>
    <scope>NUCLEOTIDE SEQUENCE</scope>
</reference>
<keyword evidence="3" id="KW-1185">Reference proteome</keyword>
<evidence type="ECO:0000313" key="3">
    <source>
        <dbReference type="Proteomes" id="UP001151760"/>
    </source>
</evidence>
<reference evidence="2" key="2">
    <citation type="submission" date="2022-01" db="EMBL/GenBank/DDBJ databases">
        <authorList>
            <person name="Yamashiro T."/>
            <person name="Shiraishi A."/>
            <person name="Satake H."/>
            <person name="Nakayama K."/>
        </authorList>
    </citation>
    <scope>NUCLEOTIDE SEQUENCE</scope>
</reference>
<dbReference type="EMBL" id="BQNB010019502">
    <property type="protein sequence ID" value="GJT85967.1"/>
    <property type="molecule type" value="Genomic_DNA"/>
</dbReference>
<evidence type="ECO:0000313" key="2">
    <source>
        <dbReference type="EMBL" id="GJT85967.1"/>
    </source>
</evidence>
<feature type="region of interest" description="Disordered" evidence="1">
    <location>
        <begin position="1"/>
        <end position="26"/>
    </location>
</feature>
<name>A0ABQ5HDL1_9ASTR</name>
<proteinExistence type="predicted"/>
<comment type="caution">
    <text evidence="2">The sequence shown here is derived from an EMBL/GenBank/DDBJ whole genome shotgun (WGS) entry which is preliminary data.</text>
</comment>
<dbReference type="Proteomes" id="UP001151760">
    <property type="component" value="Unassembled WGS sequence"/>
</dbReference>
<gene>
    <name evidence="2" type="ORF">Tco_1067684</name>
</gene>
<protein>
    <submittedName>
        <fullName evidence="2">Uncharacterized protein</fullName>
    </submittedName>
</protein>
<accession>A0ABQ5HDL1</accession>
<sequence>MRIRDEERGKHRLHQEEKSLYSKGDERRRRGRIDRVIIRSGMATVINIGVNTETSCEYSYKPFRCRRLVNRIIIVIEEYLEFVPRLNVMASFPTRRVNSPSYTSIKARPVFKKDLPRIRGTRGSASKSTTTKSAGNWNFPTFTSTSSAIPIGWVIEWFASSRVIQVGVSSGRESFFHMDNGLRFMLAPRSAKAKHLSIQGKSHGMRNLPGSLSFSGNFLRRTAEQCSFNRVLAISLNFSLFPIKLLSVEANLGMRIKAFVKLISECKS</sequence>
<organism evidence="2 3">
    <name type="scientific">Tanacetum coccineum</name>
    <dbReference type="NCBI Taxonomy" id="301880"/>
    <lineage>
        <taxon>Eukaryota</taxon>
        <taxon>Viridiplantae</taxon>
        <taxon>Streptophyta</taxon>
        <taxon>Embryophyta</taxon>
        <taxon>Tracheophyta</taxon>
        <taxon>Spermatophyta</taxon>
        <taxon>Magnoliopsida</taxon>
        <taxon>eudicotyledons</taxon>
        <taxon>Gunneridae</taxon>
        <taxon>Pentapetalae</taxon>
        <taxon>asterids</taxon>
        <taxon>campanulids</taxon>
        <taxon>Asterales</taxon>
        <taxon>Asteraceae</taxon>
        <taxon>Asteroideae</taxon>
        <taxon>Anthemideae</taxon>
        <taxon>Anthemidinae</taxon>
        <taxon>Tanacetum</taxon>
    </lineage>
</organism>
<evidence type="ECO:0000256" key="1">
    <source>
        <dbReference type="SAM" id="MobiDB-lite"/>
    </source>
</evidence>